<protein>
    <submittedName>
        <fullName evidence="2">Uncharacterized protein</fullName>
    </submittedName>
</protein>
<dbReference type="InterPro" id="IPR028322">
    <property type="entry name" value="PNRC-like_rgn"/>
</dbReference>
<dbReference type="Pfam" id="PF15365">
    <property type="entry name" value="PNRC"/>
    <property type="match status" value="1"/>
</dbReference>
<reference evidence="3" key="1">
    <citation type="submission" date="2013-01" db="EMBL/GenBank/DDBJ databases">
        <title>Draft Genome Sequence of a Mulberry Tree, Morus notabilis C.K. Schneid.</title>
        <authorList>
            <person name="He N."/>
            <person name="Zhao S."/>
        </authorList>
    </citation>
    <scope>NUCLEOTIDE SEQUENCE</scope>
</reference>
<keyword evidence="3" id="KW-1185">Reference proteome</keyword>
<dbReference type="STRING" id="981085.W9QBH2"/>
<feature type="region of interest" description="Disordered" evidence="1">
    <location>
        <begin position="57"/>
        <end position="86"/>
    </location>
</feature>
<accession>W9QBH2</accession>
<dbReference type="Proteomes" id="UP000030645">
    <property type="component" value="Unassembled WGS sequence"/>
</dbReference>
<sequence>METLMVVAEHRNQYCSRVKSQGPGRFWSSPSRDFQGINCRSFQSAAGILPSPLKADTTPVSKRACSSPKTPSPCVGSASESKTLSRTTAKSAPIAIDFKGPNRRKYFSDEVCDEGLSFSELWAGPAYSNSPPPSSLPIPKFSVRPKRTVSLELPGLGPDVEMHPIAKSAPASPTRGHSPFTKDIFQSADSATETLRRILNLDICDD</sequence>
<proteinExistence type="predicted"/>
<gene>
    <name evidence="2" type="ORF">L484_002441</name>
</gene>
<dbReference type="OrthoDB" id="1921042at2759"/>
<dbReference type="AlphaFoldDB" id="W9QBH2"/>
<dbReference type="eggNOG" id="ENOG502S08M">
    <property type="taxonomic scope" value="Eukaryota"/>
</dbReference>
<name>W9QBH2_9ROSA</name>
<evidence type="ECO:0000256" key="1">
    <source>
        <dbReference type="SAM" id="MobiDB-lite"/>
    </source>
</evidence>
<organism evidence="2 3">
    <name type="scientific">Morus notabilis</name>
    <dbReference type="NCBI Taxonomy" id="981085"/>
    <lineage>
        <taxon>Eukaryota</taxon>
        <taxon>Viridiplantae</taxon>
        <taxon>Streptophyta</taxon>
        <taxon>Embryophyta</taxon>
        <taxon>Tracheophyta</taxon>
        <taxon>Spermatophyta</taxon>
        <taxon>Magnoliopsida</taxon>
        <taxon>eudicotyledons</taxon>
        <taxon>Gunneridae</taxon>
        <taxon>Pentapetalae</taxon>
        <taxon>rosids</taxon>
        <taxon>fabids</taxon>
        <taxon>Rosales</taxon>
        <taxon>Moraceae</taxon>
        <taxon>Moreae</taxon>
        <taxon>Morus</taxon>
    </lineage>
</organism>
<evidence type="ECO:0000313" key="2">
    <source>
        <dbReference type="EMBL" id="EXB22127.1"/>
    </source>
</evidence>
<dbReference type="PANTHER" id="PTHR35306">
    <property type="entry name" value="BNAA03G57290D PROTEIN"/>
    <property type="match status" value="1"/>
</dbReference>
<evidence type="ECO:0000313" key="3">
    <source>
        <dbReference type="Proteomes" id="UP000030645"/>
    </source>
</evidence>
<dbReference type="EMBL" id="KE343285">
    <property type="protein sequence ID" value="EXB22127.1"/>
    <property type="molecule type" value="Genomic_DNA"/>
</dbReference>
<dbReference type="PANTHER" id="PTHR35306:SF1">
    <property type="entry name" value="VQ DOMAIN-CONTAINING PROTEIN"/>
    <property type="match status" value="1"/>
</dbReference>
<dbReference type="GO" id="GO:0016071">
    <property type="term" value="P:mRNA metabolic process"/>
    <property type="evidence" value="ECO:0007669"/>
    <property type="project" value="UniProtKB-ARBA"/>
</dbReference>